<sequence>MSVLEWFSKQKENVSEKTSERLDIPGDLWVKCPSCATILYKKDLEDNQKVCSSCSYHFRLTFAERLALTADAGSFQEFAAELTAVDFLAFEDTKTYQTRLQENQAKTGHRDPFVCGEAAIHKYPLILGIMDFAFLGGSMGSVLGEKFVRATEKALEKKLPLVVFTASGGARMQEGLASLMQMAKTAAAVAKLNAARLPYIVVLTDPTTGGTTASFAMLGDIQVAEKGALIGFAGPRVIEQTIRQKLPRDFQRAEYLEEHGFLDAVLTRPELKDYLARVLKHFVQQEA</sequence>
<dbReference type="EMBL" id="BGZN01000004">
    <property type="protein sequence ID" value="GBR72950.1"/>
    <property type="molecule type" value="Genomic_DNA"/>
</dbReference>
<evidence type="ECO:0000256" key="2">
    <source>
        <dbReference type="ARBA" id="ARBA00022516"/>
    </source>
</evidence>
<evidence type="ECO:0000259" key="14">
    <source>
        <dbReference type="PROSITE" id="PS50980"/>
    </source>
</evidence>
<dbReference type="GO" id="GO:0006633">
    <property type="term" value="P:fatty acid biosynthetic process"/>
    <property type="evidence" value="ECO:0007669"/>
    <property type="project" value="UniProtKB-KW"/>
</dbReference>
<dbReference type="InterPro" id="IPR029045">
    <property type="entry name" value="ClpP/crotonase-like_dom_sf"/>
</dbReference>
<evidence type="ECO:0000256" key="4">
    <source>
        <dbReference type="ARBA" id="ARBA00022723"/>
    </source>
</evidence>
<dbReference type="SUPFAM" id="SSF52096">
    <property type="entry name" value="ClpP/crotonase"/>
    <property type="match status" value="1"/>
</dbReference>
<evidence type="ECO:0000256" key="3">
    <source>
        <dbReference type="ARBA" id="ARBA00022679"/>
    </source>
</evidence>
<dbReference type="GO" id="GO:0005524">
    <property type="term" value="F:ATP binding"/>
    <property type="evidence" value="ECO:0007669"/>
    <property type="project" value="UniProtKB-KW"/>
</dbReference>
<evidence type="ECO:0000256" key="6">
    <source>
        <dbReference type="ARBA" id="ARBA00022771"/>
    </source>
</evidence>
<comment type="subcellular location">
    <subcellularLocation>
        <location evidence="1 13">Cytoplasm</location>
    </subcellularLocation>
</comment>
<dbReference type="PANTHER" id="PTHR42995">
    <property type="entry name" value="ACETYL-COENZYME A CARBOXYLASE CARBOXYL TRANSFERASE SUBUNIT BETA, CHLOROPLASTIC"/>
    <property type="match status" value="1"/>
</dbReference>
<keyword evidence="2 13" id="KW-0444">Lipid biosynthesis</keyword>
<evidence type="ECO:0000313" key="16">
    <source>
        <dbReference type="Proteomes" id="UP000269352"/>
    </source>
</evidence>
<organism evidence="15 16">
    <name type="scientific">Termititenax aidoneus</name>
    <dbReference type="NCBI Taxonomy" id="2218524"/>
    <lineage>
        <taxon>Bacteria</taxon>
        <taxon>Bacillati</taxon>
        <taxon>Candidatus Margulisiibacteriota</taxon>
        <taxon>Candidatus Termititenacia</taxon>
        <taxon>Candidatus Termititenacales</taxon>
        <taxon>Candidatus Termititenacaceae</taxon>
        <taxon>Candidatus Termititenax</taxon>
    </lineage>
</organism>
<dbReference type="InterPro" id="IPR011762">
    <property type="entry name" value="COA_CT_N"/>
</dbReference>
<dbReference type="HAMAP" id="MF_01395">
    <property type="entry name" value="AcetylCoA_CT_beta"/>
    <property type="match status" value="1"/>
</dbReference>
<dbReference type="Proteomes" id="UP000269352">
    <property type="component" value="Unassembled WGS sequence"/>
</dbReference>
<evidence type="ECO:0000256" key="13">
    <source>
        <dbReference type="HAMAP-Rule" id="MF_01395"/>
    </source>
</evidence>
<keyword evidence="7 13" id="KW-0276">Fatty acid metabolism</keyword>
<feature type="zinc finger region" description="C4-type" evidence="13">
    <location>
        <begin position="32"/>
        <end position="54"/>
    </location>
</feature>
<dbReference type="Pfam" id="PF01039">
    <property type="entry name" value="Carboxyl_trans"/>
    <property type="match status" value="1"/>
</dbReference>
<feature type="binding site" evidence="13">
    <location>
        <position position="54"/>
    </location>
    <ligand>
        <name>Zn(2+)</name>
        <dbReference type="ChEBI" id="CHEBI:29105"/>
    </ligand>
</feature>
<comment type="subunit">
    <text evidence="13">Acetyl-CoA carboxylase is a heterohexamer composed of biotin carboxyl carrier protein (AccB), biotin carboxylase (AccC) and two subunits each of ACCase subunit alpha (AccA) and ACCase subunit beta (AccD).</text>
</comment>
<comment type="pathway">
    <text evidence="13">Lipid metabolism; malonyl-CoA biosynthesis; malonyl-CoA from acetyl-CoA: step 1/1.</text>
</comment>
<dbReference type="PANTHER" id="PTHR42995:SF5">
    <property type="entry name" value="ACETYL-COENZYME A CARBOXYLASE CARBOXYL TRANSFERASE SUBUNIT BETA, CHLOROPLASTIC"/>
    <property type="match status" value="1"/>
</dbReference>
<feature type="binding site" evidence="13">
    <location>
        <position position="35"/>
    </location>
    <ligand>
        <name>Zn(2+)</name>
        <dbReference type="ChEBI" id="CHEBI:29105"/>
    </ligand>
</feature>
<comment type="catalytic activity">
    <reaction evidence="13">
        <text>N(6)-carboxybiotinyl-L-lysyl-[protein] + acetyl-CoA = N(6)-biotinyl-L-lysyl-[protein] + malonyl-CoA</text>
        <dbReference type="Rhea" id="RHEA:54728"/>
        <dbReference type="Rhea" id="RHEA-COMP:10505"/>
        <dbReference type="Rhea" id="RHEA-COMP:10506"/>
        <dbReference type="ChEBI" id="CHEBI:57288"/>
        <dbReference type="ChEBI" id="CHEBI:57384"/>
        <dbReference type="ChEBI" id="CHEBI:83144"/>
        <dbReference type="ChEBI" id="CHEBI:83145"/>
        <dbReference type="EC" id="2.1.3.15"/>
    </reaction>
</comment>
<dbReference type="PRINTS" id="PR01070">
    <property type="entry name" value="ACCCTRFRASEB"/>
</dbReference>
<dbReference type="PROSITE" id="PS50980">
    <property type="entry name" value="COA_CT_NTER"/>
    <property type="match status" value="1"/>
</dbReference>
<keyword evidence="3 13" id="KW-0808">Transferase</keyword>
<dbReference type="AlphaFoldDB" id="A0A388T9A1"/>
<keyword evidence="5 13" id="KW-0547">Nucleotide-binding</keyword>
<evidence type="ECO:0000256" key="10">
    <source>
        <dbReference type="ARBA" id="ARBA00023098"/>
    </source>
</evidence>
<feature type="binding site" evidence="13">
    <location>
        <position position="51"/>
    </location>
    <ligand>
        <name>Zn(2+)</name>
        <dbReference type="ChEBI" id="CHEBI:29105"/>
    </ligand>
</feature>
<name>A0A388T9A1_TERA1</name>
<dbReference type="InterPro" id="IPR034733">
    <property type="entry name" value="AcCoA_carboxyl_beta"/>
</dbReference>
<keyword evidence="11 13" id="KW-0275">Fatty acid biosynthesis</keyword>
<keyword evidence="4 13" id="KW-0479">Metal-binding</keyword>
<feature type="domain" description="CoA carboxyltransferase N-terminal" evidence="14">
    <location>
        <begin position="28"/>
        <end position="287"/>
    </location>
</feature>
<dbReference type="InterPro" id="IPR041010">
    <property type="entry name" value="Znf-ACC"/>
</dbReference>
<feature type="binding site" evidence="13">
    <location>
        <position position="32"/>
    </location>
    <ligand>
        <name>Zn(2+)</name>
        <dbReference type="ChEBI" id="CHEBI:29105"/>
    </ligand>
</feature>
<dbReference type="GO" id="GO:0009317">
    <property type="term" value="C:acetyl-CoA carboxylase complex"/>
    <property type="evidence" value="ECO:0007669"/>
    <property type="project" value="InterPro"/>
</dbReference>
<evidence type="ECO:0000256" key="7">
    <source>
        <dbReference type="ARBA" id="ARBA00022832"/>
    </source>
</evidence>
<comment type="function">
    <text evidence="12 13">Component of the acetyl coenzyme A carboxylase (ACC) complex. Biotin carboxylase (BC) catalyzes the carboxylation of biotin on its carrier protein (BCCP) and then the CO(2) group is transferred by the transcarboxylase to acetyl-CoA to form malonyl-CoA.</text>
</comment>
<keyword evidence="16" id="KW-1185">Reference proteome</keyword>
<gene>
    <name evidence="13 15" type="primary">accD</name>
    <name evidence="15" type="ORF">NO1_0406</name>
</gene>
<comment type="similarity">
    <text evidence="13">Belongs to the AccD/PCCB family.</text>
</comment>
<keyword evidence="9 13" id="KW-0067">ATP-binding</keyword>
<evidence type="ECO:0000256" key="5">
    <source>
        <dbReference type="ARBA" id="ARBA00022741"/>
    </source>
</evidence>
<dbReference type="GO" id="GO:0003989">
    <property type="term" value="F:acetyl-CoA carboxylase activity"/>
    <property type="evidence" value="ECO:0007669"/>
    <property type="project" value="InterPro"/>
</dbReference>
<dbReference type="InterPro" id="IPR000438">
    <property type="entry name" value="Acetyl_CoA_COase_Trfase_b_su"/>
</dbReference>
<evidence type="ECO:0000313" key="15">
    <source>
        <dbReference type="EMBL" id="GBR72950.1"/>
    </source>
</evidence>
<evidence type="ECO:0000256" key="8">
    <source>
        <dbReference type="ARBA" id="ARBA00022833"/>
    </source>
</evidence>
<dbReference type="GO" id="GO:0016743">
    <property type="term" value="F:carboxyl- or carbamoyltransferase activity"/>
    <property type="evidence" value="ECO:0007669"/>
    <property type="project" value="UniProtKB-UniRule"/>
</dbReference>
<dbReference type="GO" id="GO:2001295">
    <property type="term" value="P:malonyl-CoA biosynthetic process"/>
    <property type="evidence" value="ECO:0007669"/>
    <property type="project" value="UniProtKB-UniRule"/>
</dbReference>
<evidence type="ECO:0000256" key="9">
    <source>
        <dbReference type="ARBA" id="ARBA00022840"/>
    </source>
</evidence>
<comment type="caution">
    <text evidence="15">The sequence shown here is derived from an EMBL/GenBank/DDBJ whole genome shotgun (WGS) entry which is preliminary data.</text>
</comment>
<protein>
    <recommendedName>
        <fullName evidence="13">Acetyl-coenzyme A carboxylase carboxyl transferase subunit beta</fullName>
        <shortName evidence="13">ACCase subunit beta</shortName>
        <shortName evidence="13">Acetyl-CoA carboxylase carboxyltransferase subunit beta</shortName>
        <ecNumber evidence="13">2.1.3.15</ecNumber>
    </recommendedName>
</protein>
<dbReference type="UniPathway" id="UPA00655">
    <property type="reaction ID" value="UER00711"/>
</dbReference>
<reference evidence="15 16" key="1">
    <citation type="journal article" date="2019" name="ISME J.">
        <title>Genome analyses of uncultured TG2/ZB3 bacteria in 'Margulisbacteria' specifically attached to ectosymbiotic spirochetes of protists in the termite gut.</title>
        <authorList>
            <person name="Utami Y.D."/>
            <person name="Kuwahara H."/>
            <person name="Igai K."/>
            <person name="Murakami T."/>
            <person name="Sugaya K."/>
            <person name="Morikawa T."/>
            <person name="Nagura Y."/>
            <person name="Yuki M."/>
            <person name="Deevong P."/>
            <person name="Inoue T."/>
            <person name="Kihara K."/>
            <person name="Lo N."/>
            <person name="Yamada A."/>
            <person name="Ohkuma M."/>
            <person name="Hongoh Y."/>
        </authorList>
    </citation>
    <scope>NUCLEOTIDE SEQUENCE [LARGE SCALE GENOMIC DNA]</scope>
    <source>
        <strain evidence="15">NkOx7-01</strain>
    </source>
</reference>
<keyword evidence="6 13" id="KW-0863">Zinc-finger</keyword>
<accession>A0A388T9A1</accession>
<dbReference type="NCBIfam" id="TIGR00515">
    <property type="entry name" value="accD"/>
    <property type="match status" value="1"/>
</dbReference>
<evidence type="ECO:0000256" key="1">
    <source>
        <dbReference type="ARBA" id="ARBA00004496"/>
    </source>
</evidence>
<keyword evidence="8 13" id="KW-0862">Zinc</keyword>
<dbReference type="GO" id="GO:0008270">
    <property type="term" value="F:zinc ion binding"/>
    <property type="evidence" value="ECO:0007669"/>
    <property type="project" value="UniProtKB-UniRule"/>
</dbReference>
<dbReference type="EC" id="2.1.3.15" evidence="13"/>
<keyword evidence="10 13" id="KW-0443">Lipid metabolism</keyword>
<dbReference type="Pfam" id="PF17848">
    <property type="entry name" value="Zn_ribbon_ACC"/>
    <property type="match status" value="1"/>
</dbReference>
<evidence type="ECO:0000256" key="11">
    <source>
        <dbReference type="ARBA" id="ARBA00023160"/>
    </source>
</evidence>
<proteinExistence type="inferred from homology"/>
<dbReference type="Gene3D" id="3.90.226.10">
    <property type="entry name" value="2-enoyl-CoA Hydratase, Chain A, domain 1"/>
    <property type="match status" value="1"/>
</dbReference>
<keyword evidence="13" id="KW-0963">Cytoplasm</keyword>
<comment type="cofactor">
    <cofactor evidence="13">
        <name>Zn(2+)</name>
        <dbReference type="ChEBI" id="CHEBI:29105"/>
    </cofactor>
    <text evidence="13">Binds 1 zinc ion per subunit.</text>
</comment>
<evidence type="ECO:0000256" key="12">
    <source>
        <dbReference type="ARBA" id="ARBA00025280"/>
    </source>
</evidence>